<keyword evidence="1" id="KW-1133">Transmembrane helix</keyword>
<name>A0A6G7YD19_9ACTN</name>
<feature type="transmembrane region" description="Helical" evidence="1">
    <location>
        <begin position="91"/>
        <end position="113"/>
    </location>
</feature>
<evidence type="ECO:0000313" key="2">
    <source>
        <dbReference type="EMBL" id="QIK74541.1"/>
    </source>
</evidence>
<reference evidence="2 3" key="1">
    <citation type="submission" date="2020-03" db="EMBL/GenBank/DDBJ databases">
        <title>Nocardioides sp. nov., isolated from fish.</title>
        <authorList>
            <person name="Hyun D.-W."/>
            <person name="Bae J.-W."/>
        </authorList>
    </citation>
    <scope>NUCLEOTIDE SEQUENCE [LARGE SCALE GENOMIC DNA]</scope>
    <source>
        <strain evidence="2 3">HDW12A</strain>
    </source>
</reference>
<keyword evidence="1" id="KW-0472">Membrane</keyword>
<dbReference type="KEGG" id="npi:G7071_02945"/>
<dbReference type="EMBL" id="CP049866">
    <property type="protein sequence ID" value="QIK74541.1"/>
    <property type="molecule type" value="Genomic_DNA"/>
</dbReference>
<gene>
    <name evidence="2" type="ORF">G7071_02945</name>
</gene>
<dbReference type="AlphaFoldDB" id="A0A6G7YD19"/>
<sequence length="159" mass="16714">MTQGPPEPQGRLRPTSGASLAIAGVVGLLGGWLVRPVMVRLGATVPLVSWTQVLVLVFVAAFLAYVAWHTWQTIQVHRRRLEGDRAVNRLVLARACALVGALVAGGYVGHGISWLGSASELADERLVRCAVAAVAGIAVMSISLLLERACRVPSSGSDP</sequence>
<evidence type="ECO:0000256" key="1">
    <source>
        <dbReference type="SAM" id="Phobius"/>
    </source>
</evidence>
<dbReference type="Proteomes" id="UP000502035">
    <property type="component" value="Chromosome"/>
</dbReference>
<dbReference type="Pfam" id="PF11377">
    <property type="entry name" value="DUF3180"/>
    <property type="match status" value="1"/>
</dbReference>
<organism evidence="2 3">
    <name type="scientific">Nocardioides piscis</name>
    <dbReference type="NCBI Taxonomy" id="2714938"/>
    <lineage>
        <taxon>Bacteria</taxon>
        <taxon>Bacillati</taxon>
        <taxon>Actinomycetota</taxon>
        <taxon>Actinomycetes</taxon>
        <taxon>Propionibacteriales</taxon>
        <taxon>Nocardioidaceae</taxon>
        <taxon>Nocardioides</taxon>
    </lineage>
</organism>
<keyword evidence="1" id="KW-0812">Transmembrane</keyword>
<proteinExistence type="predicted"/>
<protein>
    <submittedName>
        <fullName evidence="2">DUF3180 domain-containing protein</fullName>
    </submittedName>
</protein>
<keyword evidence="3" id="KW-1185">Reference proteome</keyword>
<dbReference type="InterPro" id="IPR021517">
    <property type="entry name" value="DUF3180"/>
</dbReference>
<evidence type="ECO:0000313" key="3">
    <source>
        <dbReference type="Proteomes" id="UP000502035"/>
    </source>
</evidence>
<accession>A0A6G7YD19</accession>
<feature type="transmembrane region" description="Helical" evidence="1">
    <location>
        <begin position="12"/>
        <end position="33"/>
    </location>
</feature>
<dbReference type="RefSeq" id="WP_166314717.1">
    <property type="nucleotide sequence ID" value="NZ_CP049866.1"/>
</dbReference>
<feature type="transmembrane region" description="Helical" evidence="1">
    <location>
        <begin position="125"/>
        <end position="146"/>
    </location>
</feature>
<feature type="transmembrane region" description="Helical" evidence="1">
    <location>
        <begin position="53"/>
        <end position="71"/>
    </location>
</feature>